<comment type="caution">
    <text evidence="9">The sequence shown here is derived from an EMBL/GenBank/DDBJ whole genome shotgun (WGS) entry which is preliminary data.</text>
</comment>
<dbReference type="Pfam" id="PF01424">
    <property type="entry name" value="R3H"/>
    <property type="match status" value="1"/>
</dbReference>
<dbReference type="HAMAP" id="MF_00867">
    <property type="entry name" value="KhpB"/>
    <property type="match status" value="1"/>
</dbReference>
<dbReference type="Proteomes" id="UP000824264">
    <property type="component" value="Unassembled WGS sequence"/>
</dbReference>
<dbReference type="InterPro" id="IPR036867">
    <property type="entry name" value="R3H_dom_sf"/>
</dbReference>
<dbReference type="NCBIfam" id="NF041568">
    <property type="entry name" value="Jag_EloR"/>
    <property type="match status" value="1"/>
</dbReference>
<feature type="domain" description="R3H" evidence="8">
    <location>
        <begin position="318"/>
        <end position="384"/>
    </location>
</feature>
<dbReference type="InterPro" id="IPR032782">
    <property type="entry name" value="KhpB_N"/>
</dbReference>
<dbReference type="EMBL" id="DXGI01000222">
    <property type="protein sequence ID" value="HIW78694.1"/>
    <property type="molecule type" value="Genomic_DNA"/>
</dbReference>
<dbReference type="InterPro" id="IPR038247">
    <property type="entry name" value="Jag_N_dom_sf"/>
</dbReference>
<keyword evidence="5 6" id="KW-0961">Cell wall biogenesis/degradation</keyword>
<dbReference type="GO" id="GO:0008360">
    <property type="term" value="P:regulation of cell shape"/>
    <property type="evidence" value="ECO:0007669"/>
    <property type="project" value="UniProtKB-KW"/>
</dbReference>
<evidence type="ECO:0000256" key="6">
    <source>
        <dbReference type="HAMAP-Rule" id="MF_00867"/>
    </source>
</evidence>
<evidence type="ECO:0000313" key="10">
    <source>
        <dbReference type="Proteomes" id="UP000824264"/>
    </source>
</evidence>
<dbReference type="GO" id="GO:0005737">
    <property type="term" value="C:cytoplasm"/>
    <property type="evidence" value="ECO:0007669"/>
    <property type="project" value="UniProtKB-SubCell"/>
</dbReference>
<organism evidence="9 10">
    <name type="scientific">Candidatus Bilophila faecipullorum</name>
    <dbReference type="NCBI Taxonomy" id="2838482"/>
    <lineage>
        <taxon>Bacteria</taxon>
        <taxon>Pseudomonadati</taxon>
        <taxon>Thermodesulfobacteriota</taxon>
        <taxon>Desulfovibrionia</taxon>
        <taxon>Desulfovibrionales</taxon>
        <taxon>Desulfovibrionaceae</taxon>
        <taxon>Bilophila</taxon>
    </lineage>
</organism>
<comment type="function">
    <text evidence="6">A probable RNA chaperone. Forms a complex with KhpA which binds to cellular RNA and controls its expression. Plays a role in peptidoglycan (PG) homeostasis and cell length regulation.</text>
</comment>
<dbReference type="Pfam" id="PF13083">
    <property type="entry name" value="KH_KhpA-B"/>
    <property type="match status" value="1"/>
</dbReference>
<dbReference type="GO" id="GO:0009252">
    <property type="term" value="P:peptidoglycan biosynthetic process"/>
    <property type="evidence" value="ECO:0007669"/>
    <property type="project" value="UniProtKB-UniRule"/>
</dbReference>
<dbReference type="InterPro" id="IPR034079">
    <property type="entry name" value="R3H_KhpB"/>
</dbReference>
<dbReference type="Pfam" id="PF14804">
    <property type="entry name" value="Jag_N"/>
    <property type="match status" value="1"/>
</dbReference>
<keyword evidence="4 6" id="KW-0143">Chaperone</keyword>
<gene>
    <name evidence="6" type="primary">khpB</name>
    <name evidence="6" type="synonym">eloR</name>
    <name evidence="9" type="ORF">H9874_06075</name>
</gene>
<dbReference type="Gene3D" id="3.30.30.80">
    <property type="entry name" value="probable RNA-binding protein from clostridium symbiosum atcc 14940"/>
    <property type="match status" value="1"/>
</dbReference>
<evidence type="ECO:0000256" key="7">
    <source>
        <dbReference type="SAM" id="MobiDB-lite"/>
    </source>
</evidence>
<evidence type="ECO:0000256" key="1">
    <source>
        <dbReference type="ARBA" id="ARBA00022490"/>
    </source>
</evidence>
<comment type="similarity">
    <text evidence="6">Belongs to the KhpB RNA-binding protein family.</text>
</comment>
<reference evidence="9" key="2">
    <citation type="submission" date="2021-04" db="EMBL/GenBank/DDBJ databases">
        <authorList>
            <person name="Gilroy R."/>
        </authorList>
    </citation>
    <scope>NUCLEOTIDE SEQUENCE</scope>
    <source>
        <strain evidence="9">ChiSxjej5B17-1746</strain>
    </source>
</reference>
<feature type="region of interest" description="Jag_N domain" evidence="6">
    <location>
        <begin position="6"/>
        <end position="56"/>
    </location>
</feature>
<dbReference type="InterPro" id="IPR001374">
    <property type="entry name" value="R3H_dom"/>
</dbReference>
<dbReference type="GO" id="GO:0003723">
    <property type="term" value="F:RNA binding"/>
    <property type="evidence" value="ECO:0007669"/>
    <property type="project" value="UniProtKB-UniRule"/>
</dbReference>
<comment type="subunit">
    <text evidence="6">Forms a complex with KhpA.</text>
</comment>
<sequence>MDDFKEFQGKSLDEAIRAACAYFDAPREKLEIDIIQDAKNGIFGLVGARKALIRARRAQLKPRVGSILSREAQPAARPKSEEARPRTRAAQPPRPPRGNREAPLPDDDSIGNRIQPPVEPDDAIGNRVVDEPEIDDSIGNRIEEPRSRRPRQPYRFAGEGAEDARPRRPRPERRAFDRPQRPERPRPPFEPRPDRRPPGAPFAQEALNDPSFDCDHDEALTEGLPSKPFSELDQTKLLETAREAASTIVNSILGETPVEVTILDNRVDVHVDCGDDSGLLIGREGQTLAALQYITSRIVSRRMEAPVRVQFDVGDYRERQDDRLRELALALAERVRATGRPCSTRPMSSYHRRLVHMALQDSPDVQTRSSGDGPLKRVIIQRRRQDRNGH</sequence>
<dbReference type="InterPro" id="IPR015946">
    <property type="entry name" value="KH_dom-like_a/b"/>
</dbReference>
<comment type="domain">
    <text evidence="6">Has an N-terminal Jag-N domain and 2 RNA-binding domains (KH and R3H).</text>
</comment>
<accession>A0A9D1QZW4</accession>
<dbReference type="AlphaFoldDB" id="A0A9D1QZW4"/>
<evidence type="ECO:0000256" key="4">
    <source>
        <dbReference type="ARBA" id="ARBA00023186"/>
    </source>
</evidence>
<dbReference type="PROSITE" id="PS51061">
    <property type="entry name" value="R3H"/>
    <property type="match status" value="1"/>
</dbReference>
<dbReference type="SMART" id="SM00393">
    <property type="entry name" value="R3H"/>
    <property type="match status" value="1"/>
</dbReference>
<evidence type="ECO:0000259" key="8">
    <source>
        <dbReference type="PROSITE" id="PS51061"/>
    </source>
</evidence>
<dbReference type="PANTHER" id="PTHR35800">
    <property type="entry name" value="PROTEIN JAG"/>
    <property type="match status" value="1"/>
</dbReference>
<dbReference type="InterPro" id="IPR039247">
    <property type="entry name" value="KhpB"/>
</dbReference>
<protein>
    <recommendedName>
        <fullName evidence="6">RNA-binding protein KhpB</fullName>
    </recommendedName>
    <alternativeName>
        <fullName evidence="6">RNA-binding protein EloR</fullName>
    </alternativeName>
</protein>
<name>A0A9D1QZW4_9BACT</name>
<reference evidence="9" key="1">
    <citation type="journal article" date="2021" name="PeerJ">
        <title>Extensive microbial diversity within the chicken gut microbiome revealed by metagenomics and culture.</title>
        <authorList>
            <person name="Gilroy R."/>
            <person name="Ravi A."/>
            <person name="Getino M."/>
            <person name="Pursley I."/>
            <person name="Horton D.L."/>
            <person name="Alikhan N.F."/>
            <person name="Baker D."/>
            <person name="Gharbi K."/>
            <person name="Hall N."/>
            <person name="Watson M."/>
            <person name="Adriaenssens E.M."/>
            <person name="Foster-Nyarko E."/>
            <person name="Jarju S."/>
            <person name="Secka A."/>
            <person name="Antonio M."/>
            <person name="Oren A."/>
            <person name="Chaudhuri R.R."/>
            <person name="La Ragione R."/>
            <person name="Hildebrand F."/>
            <person name="Pallen M.J."/>
        </authorList>
    </citation>
    <scope>NUCLEOTIDE SEQUENCE</scope>
    <source>
        <strain evidence="9">ChiSxjej5B17-1746</strain>
    </source>
</reference>
<dbReference type="Gene3D" id="3.30.1370.50">
    <property type="entry name" value="R3H-like domain"/>
    <property type="match status" value="1"/>
</dbReference>
<comment type="subcellular location">
    <subcellularLocation>
        <location evidence="6">Cytoplasm</location>
    </subcellularLocation>
</comment>
<keyword evidence="3 6" id="KW-0133">Cell shape</keyword>
<dbReference type="Gene3D" id="3.30.300.20">
    <property type="match status" value="1"/>
</dbReference>
<keyword evidence="2 6" id="KW-0694">RNA-binding</keyword>
<evidence type="ECO:0000256" key="3">
    <source>
        <dbReference type="ARBA" id="ARBA00022960"/>
    </source>
</evidence>
<dbReference type="SUPFAM" id="SSF82708">
    <property type="entry name" value="R3H domain"/>
    <property type="match status" value="1"/>
</dbReference>
<evidence type="ECO:0000313" key="9">
    <source>
        <dbReference type="EMBL" id="HIW78694.1"/>
    </source>
</evidence>
<evidence type="ECO:0000256" key="2">
    <source>
        <dbReference type="ARBA" id="ARBA00022884"/>
    </source>
</evidence>
<dbReference type="GO" id="GO:0071555">
    <property type="term" value="P:cell wall organization"/>
    <property type="evidence" value="ECO:0007669"/>
    <property type="project" value="UniProtKB-KW"/>
</dbReference>
<keyword evidence="1 6" id="KW-0963">Cytoplasm</keyword>
<dbReference type="InterPro" id="IPR038008">
    <property type="entry name" value="Jag_KH"/>
</dbReference>
<dbReference type="SMART" id="SM01245">
    <property type="entry name" value="Jag_N"/>
    <property type="match status" value="1"/>
</dbReference>
<dbReference type="PANTHER" id="PTHR35800:SF1">
    <property type="entry name" value="RNA-BINDING PROTEIN KHPB"/>
    <property type="match status" value="1"/>
</dbReference>
<feature type="compositionally biased region" description="Basic and acidic residues" evidence="7">
    <location>
        <begin position="172"/>
        <end position="197"/>
    </location>
</feature>
<feature type="region of interest" description="Disordered" evidence="7">
    <location>
        <begin position="64"/>
        <end position="228"/>
    </location>
</feature>
<dbReference type="CDD" id="cd02644">
    <property type="entry name" value="R3H_jag"/>
    <property type="match status" value="1"/>
</dbReference>
<proteinExistence type="inferred from homology"/>
<evidence type="ECO:0000256" key="5">
    <source>
        <dbReference type="ARBA" id="ARBA00023316"/>
    </source>
</evidence>
<dbReference type="CDD" id="cd02414">
    <property type="entry name" value="KH-II_Jag"/>
    <property type="match status" value="1"/>
</dbReference>